<feature type="transmembrane region" description="Helical" evidence="6">
    <location>
        <begin position="6"/>
        <end position="23"/>
    </location>
</feature>
<organism evidence="7 8">
    <name type="scientific">Bifidobacterium bohemicum DSM 22767</name>
    <dbReference type="NCBI Taxonomy" id="1437606"/>
    <lineage>
        <taxon>Bacteria</taxon>
        <taxon>Bacillati</taxon>
        <taxon>Actinomycetota</taxon>
        <taxon>Actinomycetes</taxon>
        <taxon>Bifidobacteriales</taxon>
        <taxon>Bifidobacteriaceae</taxon>
        <taxon>Bifidobacterium</taxon>
    </lineage>
</organism>
<accession>A0A086ZJT2</accession>
<dbReference type="Proteomes" id="UP000029096">
    <property type="component" value="Unassembled WGS sequence"/>
</dbReference>
<dbReference type="InterPro" id="IPR001851">
    <property type="entry name" value="ABC_transp_permease"/>
</dbReference>
<keyword evidence="8" id="KW-1185">Reference proteome</keyword>
<dbReference type="PANTHER" id="PTHR32196:SF69">
    <property type="entry name" value="BRANCHED-CHAIN AMINO ACID TRANSPORT SYSTEM, PERMEASE PROTEIN"/>
    <property type="match status" value="1"/>
</dbReference>
<keyword evidence="4 6" id="KW-1133">Transmembrane helix</keyword>
<dbReference type="PANTHER" id="PTHR32196">
    <property type="entry name" value="ABC TRANSPORTER PERMEASE PROTEIN YPHD-RELATED-RELATED"/>
    <property type="match status" value="1"/>
</dbReference>
<sequence>MIISSIGQGMLWSILGLGIFMTYRILGFPDMTTEGSFPLGGAVCVAAITAGVNPFLATLLGVAAGMCAGLVTGLLYTKGKIPVVLAGILVMSALNSVMLFVMKSPNLSLLNRPKLTDVLEPLNLPEHYDTVFIGLVSVGVVIGLLCVFFNTEFGQAYIATGDNESMAKSLGIHTDRMTNVGLMLSNGLIALSGALICQHDGYADVSKGVGTIVIGLSSIIIGEVLFGELSFFERMLATVVGSIIYQLLILLVIRLGFDTTYLKFFSAVVLSLCMLIPQLKRALHLTTGFEKYTNRNHPDDLHDTVATRNAAPIDGKETS</sequence>
<dbReference type="Pfam" id="PF02653">
    <property type="entry name" value="BPD_transp_2"/>
    <property type="match status" value="1"/>
</dbReference>
<feature type="transmembrane region" description="Helical" evidence="6">
    <location>
        <begin position="83"/>
        <end position="102"/>
    </location>
</feature>
<keyword evidence="3 6" id="KW-0812">Transmembrane</keyword>
<evidence type="ECO:0000313" key="7">
    <source>
        <dbReference type="EMBL" id="KFI46782.1"/>
    </source>
</evidence>
<reference evidence="7 8" key="1">
    <citation type="submission" date="2014-03" db="EMBL/GenBank/DDBJ databases">
        <title>Genomics of Bifidobacteria.</title>
        <authorList>
            <person name="Ventura M."/>
            <person name="Milani C."/>
            <person name="Lugli G.A."/>
        </authorList>
    </citation>
    <scope>NUCLEOTIDE SEQUENCE [LARGE SCALE GENOMIC DNA]</scope>
    <source>
        <strain evidence="7 8">DSM 22767</strain>
    </source>
</reference>
<feature type="transmembrane region" description="Helical" evidence="6">
    <location>
        <begin position="208"/>
        <end position="226"/>
    </location>
</feature>
<evidence type="ECO:0000256" key="5">
    <source>
        <dbReference type="ARBA" id="ARBA00023136"/>
    </source>
</evidence>
<dbReference type="AlphaFoldDB" id="A0A086ZJT2"/>
<feature type="transmembrane region" description="Helical" evidence="6">
    <location>
        <begin position="131"/>
        <end position="149"/>
    </location>
</feature>
<dbReference type="GO" id="GO:0022857">
    <property type="term" value="F:transmembrane transporter activity"/>
    <property type="evidence" value="ECO:0007669"/>
    <property type="project" value="InterPro"/>
</dbReference>
<evidence type="ECO:0000256" key="6">
    <source>
        <dbReference type="SAM" id="Phobius"/>
    </source>
</evidence>
<feature type="transmembrane region" description="Helical" evidence="6">
    <location>
        <begin position="235"/>
        <end position="255"/>
    </location>
</feature>
<dbReference type="CDD" id="cd06574">
    <property type="entry name" value="TM_PBP1_branched-chain-AA_like"/>
    <property type="match status" value="1"/>
</dbReference>
<evidence type="ECO:0000313" key="8">
    <source>
        <dbReference type="Proteomes" id="UP000029096"/>
    </source>
</evidence>
<comment type="subcellular location">
    <subcellularLocation>
        <location evidence="1">Cell membrane</location>
        <topology evidence="1">Multi-pass membrane protein</topology>
    </subcellularLocation>
</comment>
<feature type="transmembrane region" description="Helical" evidence="6">
    <location>
        <begin position="58"/>
        <end position="76"/>
    </location>
</feature>
<evidence type="ECO:0000256" key="1">
    <source>
        <dbReference type="ARBA" id="ARBA00004651"/>
    </source>
</evidence>
<name>A0A086ZJT2_9BIFI</name>
<protein>
    <submittedName>
        <fullName evidence="7">Putative tryptophan uptake ABC transporter, permease protein</fullName>
    </submittedName>
</protein>
<keyword evidence="2" id="KW-1003">Cell membrane</keyword>
<dbReference type="OrthoDB" id="9778389at2"/>
<evidence type="ECO:0000256" key="3">
    <source>
        <dbReference type="ARBA" id="ARBA00022692"/>
    </source>
</evidence>
<dbReference type="eggNOG" id="COG4120">
    <property type="taxonomic scope" value="Bacteria"/>
</dbReference>
<keyword evidence="5 6" id="KW-0472">Membrane</keyword>
<dbReference type="EMBL" id="JGYP01000001">
    <property type="protein sequence ID" value="KFI46782.1"/>
    <property type="molecule type" value="Genomic_DNA"/>
</dbReference>
<dbReference type="GO" id="GO:0005886">
    <property type="term" value="C:plasma membrane"/>
    <property type="evidence" value="ECO:0007669"/>
    <property type="project" value="UniProtKB-SubCell"/>
</dbReference>
<comment type="caution">
    <text evidence="7">The sequence shown here is derived from an EMBL/GenBank/DDBJ whole genome shotgun (WGS) entry which is preliminary data.</text>
</comment>
<dbReference type="STRING" id="1437606.BBOH_0254"/>
<evidence type="ECO:0000256" key="4">
    <source>
        <dbReference type="ARBA" id="ARBA00022989"/>
    </source>
</evidence>
<dbReference type="RefSeq" id="WP_081930244.1">
    <property type="nucleotide sequence ID" value="NZ_JDUS01000001.1"/>
</dbReference>
<gene>
    <name evidence="7" type="ORF">BBOH_0254</name>
</gene>
<proteinExistence type="predicted"/>
<evidence type="ECO:0000256" key="2">
    <source>
        <dbReference type="ARBA" id="ARBA00022475"/>
    </source>
</evidence>